<reference evidence="13" key="2">
    <citation type="submission" date="2022-08" db="EMBL/GenBank/DDBJ databases">
        <authorList>
            <person name="Dong C."/>
        </authorList>
    </citation>
    <scope>NUCLEOTIDE SEQUENCE</scope>
    <source>
        <strain evidence="13">59MF3M-4</strain>
    </source>
</reference>
<evidence type="ECO:0000256" key="5">
    <source>
        <dbReference type="ARBA" id="ARBA00022679"/>
    </source>
</evidence>
<dbReference type="InterPro" id="IPR001789">
    <property type="entry name" value="Sig_transdc_resp-reg_receiver"/>
</dbReference>
<keyword evidence="8" id="KW-0175">Coiled coil</keyword>
<evidence type="ECO:0000256" key="8">
    <source>
        <dbReference type="SAM" id="Coils"/>
    </source>
</evidence>
<evidence type="ECO:0000256" key="9">
    <source>
        <dbReference type="SAM" id="Phobius"/>
    </source>
</evidence>
<dbReference type="InterPro" id="IPR003594">
    <property type="entry name" value="HATPase_dom"/>
</dbReference>
<dbReference type="PROSITE" id="PS50109">
    <property type="entry name" value="HIS_KIN"/>
    <property type="match status" value="1"/>
</dbReference>
<dbReference type="InterPro" id="IPR036097">
    <property type="entry name" value="HisK_dim/P_sf"/>
</dbReference>
<dbReference type="Pfam" id="PF00512">
    <property type="entry name" value="HisKA"/>
    <property type="match status" value="1"/>
</dbReference>
<dbReference type="PRINTS" id="PR00344">
    <property type="entry name" value="BCTRLSENSOR"/>
</dbReference>
<protein>
    <recommendedName>
        <fullName evidence="3">histidine kinase</fullName>
        <ecNumber evidence="3">2.7.13.3</ecNumber>
    </recommendedName>
</protein>
<dbReference type="Gene3D" id="6.10.340.10">
    <property type="match status" value="1"/>
</dbReference>
<evidence type="ECO:0000256" key="3">
    <source>
        <dbReference type="ARBA" id="ARBA00012438"/>
    </source>
</evidence>
<dbReference type="SMART" id="SM00388">
    <property type="entry name" value="HisKA"/>
    <property type="match status" value="1"/>
</dbReference>
<dbReference type="InterPro" id="IPR003660">
    <property type="entry name" value="HAMP_dom"/>
</dbReference>
<dbReference type="InterPro" id="IPR004358">
    <property type="entry name" value="Sig_transdc_His_kin-like_C"/>
</dbReference>
<dbReference type="EC" id="2.7.13.3" evidence="3"/>
<dbReference type="Gene3D" id="3.40.50.2300">
    <property type="match status" value="1"/>
</dbReference>
<dbReference type="CDD" id="cd17546">
    <property type="entry name" value="REC_hyHK_CKI1_RcsC-like"/>
    <property type="match status" value="1"/>
</dbReference>
<evidence type="ECO:0000256" key="4">
    <source>
        <dbReference type="ARBA" id="ARBA00022553"/>
    </source>
</evidence>
<dbReference type="SMART" id="SM00387">
    <property type="entry name" value="HATPase_c"/>
    <property type="match status" value="1"/>
</dbReference>
<keyword evidence="14" id="KW-1185">Reference proteome</keyword>
<evidence type="ECO:0000256" key="7">
    <source>
        <dbReference type="PROSITE-ProRule" id="PRU00169"/>
    </source>
</evidence>
<name>A0A9X2WD88_9GAMM</name>
<dbReference type="InterPro" id="IPR036890">
    <property type="entry name" value="HATPase_C_sf"/>
</dbReference>
<dbReference type="CDD" id="cd00082">
    <property type="entry name" value="HisKA"/>
    <property type="match status" value="1"/>
</dbReference>
<keyword evidence="6" id="KW-0418">Kinase</keyword>
<evidence type="ECO:0000313" key="14">
    <source>
        <dbReference type="Proteomes" id="UP001147830"/>
    </source>
</evidence>
<keyword evidence="9" id="KW-1133">Transmembrane helix</keyword>
<dbReference type="SMART" id="SM00448">
    <property type="entry name" value="REC"/>
    <property type="match status" value="1"/>
</dbReference>
<dbReference type="Pfam" id="PF02518">
    <property type="entry name" value="HATPase_c"/>
    <property type="match status" value="1"/>
</dbReference>
<comment type="catalytic activity">
    <reaction evidence="1">
        <text>ATP + protein L-histidine = ADP + protein N-phospho-L-histidine.</text>
        <dbReference type="EC" id="2.7.13.3"/>
    </reaction>
</comment>
<evidence type="ECO:0000259" key="10">
    <source>
        <dbReference type="PROSITE" id="PS50109"/>
    </source>
</evidence>
<dbReference type="PROSITE" id="PS50885">
    <property type="entry name" value="HAMP"/>
    <property type="match status" value="1"/>
</dbReference>
<dbReference type="PANTHER" id="PTHR43047">
    <property type="entry name" value="TWO-COMPONENT HISTIDINE PROTEIN KINASE"/>
    <property type="match status" value="1"/>
</dbReference>
<feature type="domain" description="Histidine kinase" evidence="10">
    <location>
        <begin position="266"/>
        <end position="487"/>
    </location>
</feature>
<feature type="transmembrane region" description="Helical" evidence="9">
    <location>
        <begin position="12"/>
        <end position="33"/>
    </location>
</feature>
<keyword evidence="9" id="KW-0812">Transmembrane</keyword>
<dbReference type="CDD" id="cd06225">
    <property type="entry name" value="HAMP"/>
    <property type="match status" value="1"/>
</dbReference>
<gene>
    <name evidence="13" type="ORF">NYR02_03895</name>
</gene>
<dbReference type="GO" id="GO:0016020">
    <property type="term" value="C:membrane"/>
    <property type="evidence" value="ECO:0007669"/>
    <property type="project" value="UniProtKB-SubCell"/>
</dbReference>
<dbReference type="InterPro" id="IPR005467">
    <property type="entry name" value="His_kinase_dom"/>
</dbReference>
<keyword evidence="4 7" id="KW-0597">Phosphoprotein</keyword>
<dbReference type="Gene3D" id="1.10.287.130">
    <property type="match status" value="1"/>
</dbReference>
<keyword evidence="9" id="KW-0472">Membrane</keyword>
<reference evidence="13" key="1">
    <citation type="journal article" date="2022" name="Front. Microbiol.">
        <title>Genome-based taxonomic rearrangement of Oceanobacter-related bacteria including the description of Thalassolituus hydrocarbonoclasticus sp. nov. and Thalassolituus pacificus sp. nov. and emended description of the genus Thalassolituus.</title>
        <authorList>
            <person name="Dong C."/>
            <person name="Wei L."/>
            <person name="Wang J."/>
            <person name="Lai Q."/>
            <person name="Huang Z."/>
            <person name="Shao Z."/>
        </authorList>
    </citation>
    <scope>NUCLEOTIDE SEQUENCE</scope>
    <source>
        <strain evidence="13">59MF3M-4</strain>
    </source>
</reference>
<dbReference type="Pfam" id="PF00072">
    <property type="entry name" value="Response_reg"/>
    <property type="match status" value="1"/>
</dbReference>
<evidence type="ECO:0000256" key="6">
    <source>
        <dbReference type="ARBA" id="ARBA00022777"/>
    </source>
</evidence>
<comment type="caution">
    <text evidence="13">The sequence shown here is derived from an EMBL/GenBank/DDBJ whole genome shotgun (WGS) entry which is preliminary data.</text>
</comment>
<dbReference type="SUPFAM" id="SSF47384">
    <property type="entry name" value="Homodimeric domain of signal transducing histidine kinase"/>
    <property type="match status" value="1"/>
</dbReference>
<dbReference type="EMBL" id="JAOANI010000012">
    <property type="protein sequence ID" value="MCT7358163.1"/>
    <property type="molecule type" value="Genomic_DNA"/>
</dbReference>
<dbReference type="SUPFAM" id="SSF52172">
    <property type="entry name" value="CheY-like"/>
    <property type="match status" value="1"/>
</dbReference>
<evidence type="ECO:0000313" key="13">
    <source>
        <dbReference type="EMBL" id="MCT7358163.1"/>
    </source>
</evidence>
<feature type="domain" description="HAMP" evidence="12">
    <location>
        <begin position="185"/>
        <end position="237"/>
    </location>
</feature>
<feature type="domain" description="Response regulatory" evidence="11">
    <location>
        <begin position="504"/>
        <end position="620"/>
    </location>
</feature>
<feature type="modified residue" description="4-aspartylphosphate" evidence="7">
    <location>
        <position position="555"/>
    </location>
</feature>
<accession>A0A9X2WD88</accession>
<dbReference type="InterPro" id="IPR003661">
    <property type="entry name" value="HisK_dim/P_dom"/>
</dbReference>
<evidence type="ECO:0000256" key="2">
    <source>
        <dbReference type="ARBA" id="ARBA00004370"/>
    </source>
</evidence>
<dbReference type="Proteomes" id="UP001147830">
    <property type="component" value="Unassembled WGS sequence"/>
</dbReference>
<dbReference type="AlphaFoldDB" id="A0A9X2WD88"/>
<evidence type="ECO:0000256" key="1">
    <source>
        <dbReference type="ARBA" id="ARBA00000085"/>
    </source>
</evidence>
<sequence>MSLRQWSIRRRILLVGTVPALIVVLLLTTYHMVNRWSDIRQENQSIARIVLENIGVSAEYPIISGNYELLSPLVHSALSQPAIVAIQIHDAAGRIVLDEKTARFTDVPAEDIRYLRYDIIRQVQSLDEFSEFGDGATESTILGYIRLGMADTFTRDREIATLQQSLLAGLGVVLLAFFIGHAASLSIIPSLEKLALFIARLANGNTNDRINVDDGAEIGHLQVNANQLAQSLHQAEKDQQRYTLQLMTEQQKTQQASRAKSEFLAMMSHELRTPLNGAIGMLQLLEQDISREEFNDYKRTADQSLTHLTQLLEDVLVVVDTEKNKLPVVFKEQKLPDVLHNLIQDFSLRALEKELSLVVDYDAALQRDAIRFDPSLVRQVVRHLVDNAIKFTDSGMVVVQLQLIKHDEHDWLTISVTDTGIGIPENQKQQVLEAFAQVNSSFNRRHAGIGLGLTISHHISRILGGQIEIFDGINGGTKVLVEFPLGRTPVSEHSPHAVAAQGLRTLIVEDNPVNSKVAEKMLLKVCPQMQVNTVSSGEESLERVKSQQFDLILMDCQMPGLDGFETTRRLRDAGLTTPIVACTANTTDQIQDRCRDAGMDDYMAKPLNVAMVKAMVTKWLLQESTEL</sequence>
<dbReference type="InterPro" id="IPR011006">
    <property type="entry name" value="CheY-like_superfamily"/>
</dbReference>
<keyword evidence="5" id="KW-0808">Transferase</keyword>
<proteinExistence type="predicted"/>
<feature type="coiled-coil region" evidence="8">
    <location>
        <begin position="225"/>
        <end position="252"/>
    </location>
</feature>
<dbReference type="Gene3D" id="3.30.565.10">
    <property type="entry name" value="Histidine kinase-like ATPase, C-terminal domain"/>
    <property type="match status" value="1"/>
</dbReference>
<dbReference type="PROSITE" id="PS50110">
    <property type="entry name" value="RESPONSE_REGULATORY"/>
    <property type="match status" value="1"/>
</dbReference>
<comment type="subcellular location">
    <subcellularLocation>
        <location evidence="2">Membrane</location>
    </subcellularLocation>
</comment>
<organism evidence="13 14">
    <name type="scientific">Thalassolituus pacificus</name>
    <dbReference type="NCBI Taxonomy" id="2975440"/>
    <lineage>
        <taxon>Bacteria</taxon>
        <taxon>Pseudomonadati</taxon>
        <taxon>Pseudomonadota</taxon>
        <taxon>Gammaproteobacteria</taxon>
        <taxon>Oceanospirillales</taxon>
        <taxon>Oceanospirillaceae</taxon>
        <taxon>Thalassolituus</taxon>
    </lineage>
</organism>
<evidence type="ECO:0000259" key="12">
    <source>
        <dbReference type="PROSITE" id="PS50885"/>
    </source>
</evidence>
<dbReference type="SUPFAM" id="SSF55874">
    <property type="entry name" value="ATPase domain of HSP90 chaperone/DNA topoisomerase II/histidine kinase"/>
    <property type="match status" value="1"/>
</dbReference>
<evidence type="ECO:0000259" key="11">
    <source>
        <dbReference type="PROSITE" id="PS50110"/>
    </source>
</evidence>
<dbReference type="GO" id="GO:0000155">
    <property type="term" value="F:phosphorelay sensor kinase activity"/>
    <property type="evidence" value="ECO:0007669"/>
    <property type="project" value="InterPro"/>
</dbReference>
<dbReference type="RefSeq" id="WP_260975083.1">
    <property type="nucleotide sequence ID" value="NZ_JAOANI010000012.1"/>
</dbReference>